<keyword evidence="3" id="KW-1185">Reference proteome</keyword>
<dbReference type="Gene3D" id="3.10.310.10">
    <property type="entry name" value="Diaminopimelate Epimerase, Chain A, domain 1"/>
    <property type="match status" value="2"/>
</dbReference>
<evidence type="ECO:0000313" key="3">
    <source>
        <dbReference type="Proteomes" id="UP000191500"/>
    </source>
</evidence>
<organism evidence="2 3">
    <name type="scientific">Penicillium coprophilum</name>
    <dbReference type="NCBI Taxonomy" id="36646"/>
    <lineage>
        <taxon>Eukaryota</taxon>
        <taxon>Fungi</taxon>
        <taxon>Dikarya</taxon>
        <taxon>Ascomycota</taxon>
        <taxon>Pezizomycotina</taxon>
        <taxon>Eurotiomycetes</taxon>
        <taxon>Eurotiomycetidae</taxon>
        <taxon>Eurotiales</taxon>
        <taxon>Aspergillaceae</taxon>
        <taxon>Penicillium</taxon>
    </lineage>
</organism>
<dbReference type="GO" id="GO:0005737">
    <property type="term" value="C:cytoplasm"/>
    <property type="evidence" value="ECO:0007669"/>
    <property type="project" value="TreeGrafter"/>
</dbReference>
<proteinExistence type="predicted"/>
<dbReference type="NCBIfam" id="TIGR00654">
    <property type="entry name" value="PhzF_family"/>
    <property type="match status" value="1"/>
</dbReference>
<dbReference type="PANTHER" id="PTHR13774:SF32">
    <property type="entry name" value="ANTISENSE-ENHANCING SEQUENCE 1"/>
    <property type="match status" value="1"/>
</dbReference>
<dbReference type="STRING" id="36646.A0A1V6UY65"/>
<reference evidence="3" key="1">
    <citation type="journal article" date="2017" name="Nat. Microbiol.">
        <title>Global analysis of biosynthetic gene clusters reveals vast potential of secondary metabolite production in Penicillium species.</title>
        <authorList>
            <person name="Nielsen J.C."/>
            <person name="Grijseels S."/>
            <person name="Prigent S."/>
            <person name="Ji B."/>
            <person name="Dainat J."/>
            <person name="Nielsen K.F."/>
            <person name="Frisvad J.C."/>
            <person name="Workman M."/>
            <person name="Nielsen J."/>
        </authorList>
    </citation>
    <scope>NUCLEOTIDE SEQUENCE [LARGE SCALE GENOMIC DNA]</scope>
    <source>
        <strain evidence="3">IBT 31321</strain>
    </source>
</reference>
<dbReference type="SUPFAM" id="SSF54506">
    <property type="entry name" value="Diaminopimelate epimerase-like"/>
    <property type="match status" value="1"/>
</dbReference>
<protein>
    <recommendedName>
        <fullName evidence="4">Phenazine biosynthesis protein</fullName>
    </recommendedName>
</protein>
<dbReference type="Pfam" id="PF02567">
    <property type="entry name" value="PhzC-PhzF"/>
    <property type="match status" value="1"/>
</dbReference>
<evidence type="ECO:0000313" key="2">
    <source>
        <dbReference type="EMBL" id="OQE43361.1"/>
    </source>
</evidence>
<dbReference type="EMBL" id="MDDG01000003">
    <property type="protein sequence ID" value="OQE43361.1"/>
    <property type="molecule type" value="Genomic_DNA"/>
</dbReference>
<name>A0A1V6UY65_9EURO</name>
<dbReference type="AlphaFoldDB" id="A0A1V6UY65"/>
<comment type="caution">
    <text evidence="2">The sequence shown here is derived from an EMBL/GenBank/DDBJ whole genome shotgun (WGS) entry which is preliminary data.</text>
</comment>
<dbReference type="PIRSF" id="PIRSF016184">
    <property type="entry name" value="PhzC_PhzF"/>
    <property type="match status" value="1"/>
</dbReference>
<dbReference type="PANTHER" id="PTHR13774">
    <property type="entry name" value="PHENAZINE BIOSYNTHESIS PROTEIN"/>
    <property type="match status" value="1"/>
</dbReference>
<evidence type="ECO:0008006" key="4">
    <source>
        <dbReference type="Google" id="ProtNLM"/>
    </source>
</evidence>
<accession>A0A1V6UY65</accession>
<dbReference type="Proteomes" id="UP000191500">
    <property type="component" value="Unassembled WGS sequence"/>
</dbReference>
<dbReference type="GO" id="GO:0016853">
    <property type="term" value="F:isomerase activity"/>
    <property type="evidence" value="ECO:0007669"/>
    <property type="project" value="TreeGrafter"/>
</dbReference>
<sequence>MSQLRYYIIDVFSSIAYQGNPLAVVDTTCVTLSSTQMKLLARQFNLSETTFICPPADPKATWRLRSFLPNGVEVFGAGHNSLGAWWWIADSGLLGDIAQDTESGRTYFQQLGNNFLPVDLSRSKLGELVISMGQGKPQFLNQHTNHDSLATSLGINACDIGLRYSDVRLDRAMVVTTSPARHLLVPVRSIKVLKSVRFADTEGISKELASTESHNSGIYVFAFAENGCEPKNPRFEARFFSPGMSMEDPATGSAAGPLAAYLWENNALTSVENGVSQIEVLQGIETGRRCLMNLSVEPNKEDSVSITISGTGVLVASGSIMIPSSGLSFSGGLP</sequence>
<gene>
    <name evidence="2" type="ORF">PENCOP_c003G08083</name>
</gene>
<evidence type="ECO:0000256" key="1">
    <source>
        <dbReference type="PIRSR" id="PIRSR016184-1"/>
    </source>
</evidence>
<dbReference type="InterPro" id="IPR003719">
    <property type="entry name" value="Phenazine_PhzF-like"/>
</dbReference>
<feature type="active site" evidence="1">
    <location>
        <position position="48"/>
    </location>
</feature>